<name>A0A1S8WIM5_OPIVI</name>
<evidence type="ECO:0000256" key="1">
    <source>
        <dbReference type="ARBA" id="ARBA00004141"/>
    </source>
</evidence>
<keyword evidence="6" id="KW-0479">Metal-binding</keyword>
<evidence type="ECO:0000313" key="8">
    <source>
        <dbReference type="EMBL" id="OON14113.1"/>
    </source>
</evidence>
<feature type="transmembrane region" description="Helical" evidence="7">
    <location>
        <begin position="43"/>
        <end position="60"/>
    </location>
</feature>
<dbReference type="InterPro" id="IPR000175">
    <property type="entry name" value="Na/ntran_symport"/>
</dbReference>
<organism evidence="8 9">
    <name type="scientific">Opisthorchis viverrini</name>
    <name type="common">Southeast Asian liver fluke</name>
    <dbReference type="NCBI Taxonomy" id="6198"/>
    <lineage>
        <taxon>Eukaryota</taxon>
        <taxon>Metazoa</taxon>
        <taxon>Spiralia</taxon>
        <taxon>Lophotrochozoa</taxon>
        <taxon>Platyhelminthes</taxon>
        <taxon>Trematoda</taxon>
        <taxon>Digenea</taxon>
        <taxon>Opisthorchiida</taxon>
        <taxon>Opisthorchiata</taxon>
        <taxon>Opisthorchiidae</taxon>
        <taxon>Opisthorchis</taxon>
    </lineage>
</organism>
<feature type="binding site" evidence="6">
    <location>
        <position position="51"/>
    </location>
    <ligand>
        <name>Na(+)</name>
        <dbReference type="ChEBI" id="CHEBI:29101"/>
        <label>1</label>
    </ligand>
</feature>
<protein>
    <recommendedName>
        <fullName evidence="10">Transporter</fullName>
    </recommendedName>
</protein>
<dbReference type="InterPro" id="IPR037272">
    <property type="entry name" value="SNS_sf"/>
</dbReference>
<keyword evidence="4 7" id="KW-1133">Transmembrane helix</keyword>
<evidence type="ECO:0000256" key="6">
    <source>
        <dbReference type="PIRSR" id="PIRSR600175-1"/>
    </source>
</evidence>
<dbReference type="EMBL" id="KV906872">
    <property type="protein sequence ID" value="OON14113.1"/>
    <property type="molecule type" value="Genomic_DNA"/>
</dbReference>
<evidence type="ECO:0000256" key="2">
    <source>
        <dbReference type="ARBA" id="ARBA00022448"/>
    </source>
</evidence>
<evidence type="ECO:0000256" key="5">
    <source>
        <dbReference type="ARBA" id="ARBA00023136"/>
    </source>
</evidence>
<proteinExistence type="predicted"/>
<dbReference type="PANTHER" id="PTHR11616">
    <property type="entry name" value="SODIUM/CHLORIDE DEPENDENT TRANSPORTER"/>
    <property type="match status" value="1"/>
</dbReference>
<evidence type="ECO:0000256" key="4">
    <source>
        <dbReference type="ARBA" id="ARBA00022989"/>
    </source>
</evidence>
<sequence>MEATNVVKEDRANSEDKMETEVCMWESENLEQPLLRDQWRRKLDFLIACMGFSIGLGNVWRFPYLCYKNGGGLERKLGVNLDVSEIGLVGFGSISAIDCQICANRDPLSTPVTGFVDYKEIKPLHVALNRTRPSFG</sequence>
<dbReference type="GO" id="GO:0035725">
    <property type="term" value="P:sodium ion transmembrane transport"/>
    <property type="evidence" value="ECO:0007669"/>
    <property type="project" value="TreeGrafter"/>
</dbReference>
<gene>
    <name evidence="8" type="ORF">X801_10099</name>
</gene>
<comment type="subcellular location">
    <subcellularLocation>
        <location evidence="1">Membrane</location>
        <topology evidence="1">Multi-pass membrane protein</topology>
    </subcellularLocation>
</comment>
<evidence type="ECO:0000256" key="3">
    <source>
        <dbReference type="ARBA" id="ARBA00022692"/>
    </source>
</evidence>
<dbReference type="GO" id="GO:0046872">
    <property type="term" value="F:metal ion binding"/>
    <property type="evidence" value="ECO:0007669"/>
    <property type="project" value="UniProtKB-KW"/>
</dbReference>
<reference evidence="8 9" key="1">
    <citation type="submission" date="2015-03" db="EMBL/GenBank/DDBJ databases">
        <title>Draft genome of the nematode, Opisthorchis viverrini.</title>
        <authorList>
            <person name="Mitreva M."/>
        </authorList>
    </citation>
    <scope>NUCLEOTIDE SEQUENCE [LARGE SCALE GENOMIC DNA]</scope>
    <source>
        <strain evidence="8">Khon Kaen</strain>
    </source>
</reference>
<evidence type="ECO:0000313" key="9">
    <source>
        <dbReference type="Proteomes" id="UP000243686"/>
    </source>
</evidence>
<evidence type="ECO:0008006" key="10">
    <source>
        <dbReference type="Google" id="ProtNLM"/>
    </source>
</evidence>
<dbReference type="PANTHER" id="PTHR11616:SF240">
    <property type="entry name" value="BLOATED TUBULES, ISOFORM B-RELATED"/>
    <property type="match status" value="1"/>
</dbReference>
<dbReference type="PROSITE" id="PS50267">
    <property type="entry name" value="NA_NEUROTRAN_SYMP_3"/>
    <property type="match status" value="1"/>
</dbReference>
<evidence type="ECO:0000256" key="7">
    <source>
        <dbReference type="SAM" id="Phobius"/>
    </source>
</evidence>
<dbReference type="SUPFAM" id="SSF161070">
    <property type="entry name" value="SNF-like"/>
    <property type="match status" value="1"/>
</dbReference>
<keyword evidence="5 7" id="KW-0472">Membrane</keyword>
<keyword evidence="6" id="KW-0915">Sodium</keyword>
<dbReference type="Proteomes" id="UP000243686">
    <property type="component" value="Unassembled WGS sequence"/>
</dbReference>
<accession>A0A1S8WIM5</accession>
<dbReference type="Pfam" id="PF00209">
    <property type="entry name" value="SNF"/>
    <property type="match status" value="1"/>
</dbReference>
<keyword evidence="3 7" id="KW-0812">Transmembrane</keyword>
<keyword evidence="2" id="KW-0813">Transport</keyword>
<dbReference type="AlphaFoldDB" id="A0A1S8WIM5"/>
<keyword evidence="9" id="KW-1185">Reference proteome</keyword>
<dbReference type="GO" id="GO:0005886">
    <property type="term" value="C:plasma membrane"/>
    <property type="evidence" value="ECO:0007669"/>
    <property type="project" value="TreeGrafter"/>
</dbReference>
<feature type="binding site" evidence="6">
    <location>
        <position position="58"/>
    </location>
    <ligand>
        <name>Na(+)</name>
        <dbReference type="ChEBI" id="CHEBI:29101"/>
        <label>1</label>
    </ligand>
</feature>